<dbReference type="AlphaFoldDB" id="A0AAJ5WX74"/>
<protein>
    <submittedName>
        <fullName evidence="1">Uncharacterized protein</fullName>
    </submittedName>
</protein>
<accession>A0AAJ5WX74</accession>
<organism evidence="1 2">
    <name type="scientific">Candidatus Pseudobacter hemicellulosilyticus</name>
    <dbReference type="NCBI Taxonomy" id="3121375"/>
    <lineage>
        <taxon>Bacteria</taxon>
        <taxon>Pseudomonadati</taxon>
        <taxon>Bacteroidota</taxon>
        <taxon>Chitinophagia</taxon>
        <taxon>Chitinophagales</taxon>
        <taxon>Chitinophagaceae</taxon>
        <taxon>Pseudobacter</taxon>
    </lineage>
</organism>
<evidence type="ECO:0000313" key="2">
    <source>
        <dbReference type="Proteomes" id="UP001220610"/>
    </source>
</evidence>
<dbReference type="Proteomes" id="UP001220610">
    <property type="component" value="Chromosome"/>
</dbReference>
<dbReference type="EMBL" id="CP119311">
    <property type="protein sequence ID" value="WEK38202.1"/>
    <property type="molecule type" value="Genomic_DNA"/>
</dbReference>
<name>A0AAJ5WX74_9BACT</name>
<reference evidence="1" key="1">
    <citation type="submission" date="2023-03" db="EMBL/GenBank/DDBJ databases">
        <title>Andean soil-derived lignocellulolytic bacterial consortium as a source of novel taxa and putative plastic-active enzymes.</title>
        <authorList>
            <person name="Diaz-Garcia L."/>
            <person name="Chuvochina M."/>
            <person name="Feuerriegel G."/>
            <person name="Bunk B."/>
            <person name="Sproer C."/>
            <person name="Streit W.R."/>
            <person name="Rodriguez L.M."/>
            <person name="Overmann J."/>
            <person name="Jimenez D.J."/>
        </authorList>
    </citation>
    <scope>NUCLEOTIDE SEQUENCE</scope>
    <source>
        <strain evidence="1">MAG 7</strain>
    </source>
</reference>
<sequence>MKDHQPEKATRISNLIMKHLRGELLQQEMKELHTWINAREDSYLLFEECQDLLRLSADLRELWKYHWLQAYMRFSRNI</sequence>
<gene>
    <name evidence="1" type="ORF">P0Y53_11910</name>
</gene>
<evidence type="ECO:0000313" key="1">
    <source>
        <dbReference type="EMBL" id="WEK38202.1"/>
    </source>
</evidence>
<proteinExistence type="predicted"/>